<reference evidence="4 5" key="1">
    <citation type="submission" date="2020-06" db="EMBL/GenBank/DDBJ databases">
        <authorList>
            <person name="Grouzdev D.S."/>
        </authorList>
    </citation>
    <scope>NUCLEOTIDE SEQUENCE [LARGE SCALE GENOMIC DNA]</scope>
    <source>
        <strain evidence="4 5">HO-A22</strain>
    </source>
</reference>
<evidence type="ECO:0000313" key="5">
    <source>
        <dbReference type="Proteomes" id="UP000520198"/>
    </source>
</evidence>
<feature type="domain" description="D-apionate lactonase TIM barrel" evidence="2">
    <location>
        <begin position="262"/>
        <end position="552"/>
    </location>
</feature>
<dbReference type="RefSeq" id="WP_176355399.1">
    <property type="nucleotide sequence ID" value="NZ_JABWDU010000007.1"/>
</dbReference>
<name>A0A7Y6UQ10_9HYPH</name>
<dbReference type="InterPro" id="IPR058787">
    <property type="entry name" value="ApnL_M"/>
</dbReference>
<dbReference type="Pfam" id="PF25837">
    <property type="entry name" value="Apionate_lact_N"/>
    <property type="match status" value="1"/>
</dbReference>
<evidence type="ECO:0000313" key="4">
    <source>
        <dbReference type="EMBL" id="NVD42046.1"/>
    </source>
</evidence>
<evidence type="ECO:0000259" key="3">
    <source>
        <dbReference type="Pfam" id="PF25839"/>
    </source>
</evidence>
<dbReference type="Pfam" id="PF25839">
    <property type="entry name" value="Apionate_lact_C"/>
    <property type="match status" value="1"/>
</dbReference>
<evidence type="ECO:0000259" key="1">
    <source>
        <dbReference type="Pfam" id="PF25837"/>
    </source>
</evidence>
<comment type="caution">
    <text evidence="4">The sequence shown here is derived from an EMBL/GenBank/DDBJ whole genome shotgun (WGS) entry which is preliminary data.</text>
</comment>
<dbReference type="Proteomes" id="UP000520198">
    <property type="component" value="Unassembled WGS sequence"/>
</dbReference>
<feature type="domain" description="D-apionate lactonase C-terminal" evidence="3">
    <location>
        <begin position="563"/>
        <end position="636"/>
    </location>
</feature>
<proteinExistence type="predicted"/>
<dbReference type="InterPro" id="IPR058788">
    <property type="entry name" value="ApnL_N"/>
</dbReference>
<accession>A0A7Y6UQ10</accession>
<dbReference type="InterPro" id="IPR058789">
    <property type="entry name" value="ApnL_C"/>
</dbReference>
<dbReference type="Pfam" id="PF25838">
    <property type="entry name" value="Apionate_lact_M"/>
    <property type="match status" value="1"/>
</dbReference>
<organism evidence="4 5">
    <name type="scientific">Ensifer oleiphilus</name>
    <dbReference type="NCBI Taxonomy" id="2742698"/>
    <lineage>
        <taxon>Bacteria</taxon>
        <taxon>Pseudomonadati</taxon>
        <taxon>Pseudomonadota</taxon>
        <taxon>Alphaproteobacteria</taxon>
        <taxon>Hyphomicrobiales</taxon>
        <taxon>Rhizobiaceae</taxon>
        <taxon>Sinorhizobium/Ensifer group</taxon>
        <taxon>Ensifer</taxon>
    </lineage>
</organism>
<sequence>MTLSRAFLLFGSDESEPTVQRLQAGQLSVDLVGGNLRAIRFAGREVLRGISFLVRDRDWGTCEAALDGVQIEEVADRATVRYTARFVAPDGAILRCDATIALDPQSVSFAADFTPDRAFETARAGFVVLHPVVGVAGRPVAVEHGDGTVEHAVFPDFIEPWQPFKNISAITHEAMPGVMAECRMTGDVFEMEDQRNWTDGSYKTYVRPLALPWPYMLKAGETLCQSVRLTIAQSAPSAAADGRPGKAIEISLADISRTLPEIGLGLRPENLTEELRHAGLVTELGARHLVCHFDTGAGHGVEALSGFRRVAQASGAKVTLECFLACRQPLDEELKAIAADVETAGLTLSSIAVSPSVDRQSTPPGSAWPDCPPLEAVYAAAQRAFPGLPLGGGMFSYFTELNRKRVPPAPLSYLTHCTNPIVHAADDLSVMQTFEALRHVTRSVRAIYGDRPYRIGPSTIAMRQNPYGSATKDNPLGRRIAMANRDPRHNALFGAAWTLAYAATVAEAGLEVLTLSTLCGPFGLIAAAGEPVAEGGKRPLFHVLKWLAELSGHTCVSVETSAPDTLVGVGAVTDGGRTVLLANISVEMQVVSLGNVRKSMLTLIDENWMRECAGEPKALDLREECVRLPAYAVARIEFPR</sequence>
<feature type="domain" description="D-apionate lactonase N-terminal" evidence="1">
    <location>
        <begin position="9"/>
        <end position="233"/>
    </location>
</feature>
<evidence type="ECO:0000259" key="2">
    <source>
        <dbReference type="Pfam" id="PF25838"/>
    </source>
</evidence>
<protein>
    <submittedName>
        <fullName evidence="4">Uncharacterized protein</fullName>
    </submittedName>
</protein>
<dbReference type="EMBL" id="JABWDU010000007">
    <property type="protein sequence ID" value="NVD42046.1"/>
    <property type="molecule type" value="Genomic_DNA"/>
</dbReference>
<keyword evidence="5" id="KW-1185">Reference proteome</keyword>
<gene>
    <name evidence="4" type="ORF">HT585_24575</name>
</gene>
<dbReference type="AlphaFoldDB" id="A0A7Y6UQ10"/>